<dbReference type="Pfam" id="PF13086">
    <property type="entry name" value="AAA_11"/>
    <property type="match status" value="1"/>
</dbReference>
<dbReference type="GO" id="GO:0004386">
    <property type="term" value="F:helicase activity"/>
    <property type="evidence" value="ECO:0007669"/>
    <property type="project" value="InterPro"/>
</dbReference>
<dbReference type="Gene3D" id="3.40.50.300">
    <property type="entry name" value="P-loop containing nucleotide triphosphate hydrolases"/>
    <property type="match status" value="1"/>
</dbReference>
<name>A0A087UA26_STEMI</name>
<accession>A0A087UA26</accession>
<dbReference type="STRING" id="407821.A0A087UA26"/>
<reference evidence="3 4" key="1">
    <citation type="submission" date="2013-11" db="EMBL/GenBank/DDBJ databases">
        <title>Genome sequencing of Stegodyphus mimosarum.</title>
        <authorList>
            <person name="Bechsgaard J."/>
        </authorList>
    </citation>
    <scope>NUCLEOTIDE SEQUENCE [LARGE SCALE GENOMIC DNA]</scope>
</reference>
<feature type="region of interest" description="Disordered" evidence="1">
    <location>
        <begin position="1415"/>
        <end position="1441"/>
    </location>
</feature>
<dbReference type="InterPro" id="IPR027417">
    <property type="entry name" value="P-loop_NTPase"/>
</dbReference>
<evidence type="ECO:0000259" key="2">
    <source>
        <dbReference type="Pfam" id="PF13086"/>
    </source>
</evidence>
<dbReference type="Proteomes" id="UP000054359">
    <property type="component" value="Unassembled WGS sequence"/>
</dbReference>
<keyword evidence="4" id="KW-1185">Reference proteome</keyword>
<evidence type="ECO:0000256" key="1">
    <source>
        <dbReference type="SAM" id="MobiDB-lite"/>
    </source>
</evidence>
<proteinExistence type="predicted"/>
<feature type="domain" description="DNA2/NAM7 helicase helicase" evidence="2">
    <location>
        <begin position="2386"/>
        <end position="2475"/>
    </location>
</feature>
<gene>
    <name evidence="3" type="ORF">X975_00920</name>
</gene>
<feature type="non-terminal residue" evidence="3">
    <location>
        <position position="2501"/>
    </location>
</feature>
<evidence type="ECO:0000313" key="4">
    <source>
        <dbReference type="Proteomes" id="UP000054359"/>
    </source>
</evidence>
<dbReference type="InterPro" id="IPR041677">
    <property type="entry name" value="DNA2/NAM7_AAA_11"/>
</dbReference>
<organism evidence="3 4">
    <name type="scientific">Stegodyphus mimosarum</name>
    <name type="common">African social velvet spider</name>
    <dbReference type="NCBI Taxonomy" id="407821"/>
    <lineage>
        <taxon>Eukaryota</taxon>
        <taxon>Metazoa</taxon>
        <taxon>Ecdysozoa</taxon>
        <taxon>Arthropoda</taxon>
        <taxon>Chelicerata</taxon>
        <taxon>Arachnida</taxon>
        <taxon>Araneae</taxon>
        <taxon>Araneomorphae</taxon>
        <taxon>Entelegynae</taxon>
        <taxon>Eresoidea</taxon>
        <taxon>Eresidae</taxon>
        <taxon>Stegodyphus</taxon>
    </lineage>
</organism>
<sequence length="2501" mass="279478">MSSVSTQIASDSISENAFNKKQCSVEVIGQAAFESIVEIEKNDSNVSNWPDFSEAGSEALLRQLLIADDQVPESSLNKDEPFVYNTAKDYLTSSRENISNAAVRCQNLCVKNAGTSRKTKRTEAAENERNIAHNEKSLNPSDQINQFLVNNISSSSVSFNSVGESTSTDAFHYQNVAIKKEPLSPTTFVGAETESPVLKDQVKNTLVNKDKIIVYSTKEKDCLNGSRENVSPATINFQNLSVKSEDTSKSPYRTKRTGVIEIETNIGRNVKSWNLSDQVKQFPVNNISLPFNSVEQATSTNAFQYQNVAIKQEPLSLNTFVGARVQSAFAKDQVQDTPINKDKTVVYSTKKKDCINNSGGNVSPVAINFQNLCVKNKDTSKRPDITKQAEAMALERNTGHNVKSLNPSYKVKQLPVNNISSSFNNVEESTSTNAFQHQNVVIKKEPLSPSTFLGAEAESAVTKDQVQDTPTNKDKTVVYSTKEKDCLNNSGVNVSSVAINFQNLCVKNKDTSMRPDVTKQAEVIALERNTGCNVKSSNPSDQVKQFPVNNISSSSVSLTSVGEATSGNAFQYQNVAIKQEPLSPNTFIGVGVESTFAKDQVQDTPINKYKTVVYSTKKKRCINNSGENVSSVAINFQNLCVKNKNTSKRQDVMKQAEAIALERNTGYNVKSLNPSDNVKQLPVNNISSSFNSVEEPTSTNAFQYQNVVIKKEPLSPSTFLGAVAEDQVQDTPTNKVKTVVYSTKEKVCINNSAVNVSSVAINFQNLCVKNKDTSRRLDITKQAEAIAIERNTGHNVKSSNPSDQVKQFPVNNISSSSVSLTSVEEATSANAFQYQNVAIKKEPLSPSTFVGAEAESTVVKHEVTDTPINKDKTFVYSTKGKDCINNSGENLSPVATNVQNLCVKNKDMSKRPDITKQAEAIALERNTWHNVKFLNPSDQVKELSANNISSSFNNVEHSTSTNAFQYQNVVIKKEPLSPSTFLGAETESAVAEDQVQDTPTNKDKTFVYSTKEKVCLNSSGENVSPVAINFQNLTVENEDTSKRLDRTKQTEAIEIERDIGHNLKSLNRSDQVKQFPVNKISFSFNNVEESTSTNVSQYQNVVIKKEPLSPSTFVGAEAESVAKDQVQGIPINKDKTVVYSTKEKDCLNSSGENVSPVAINFQNLSVKNDDTSKRPDRTKRAEAIKIERNILHNVEPSNYSNEVKQFSVNSISSPSASFNNVEEATSIDVFQYQNVAVKKEPLSPSTFAEAEAESVIAKYQVQDFHVNKDKTVVYTTEGKICLNNSEENPSPVAISYLDLCLKRKGASVSPILPGLFEIPKTERNIQHNDKSLNPSDEVFILASEFHVNSQAREGNKLNNRNSVDCFNKLSFKDTLEQNSYHMKERKVSGDAELENASTANVVADKYGQEENISKVIENSEKPNEEHGKQCEKSEAPHELTTEGKSNLTLLCDSDQMKITEIPSNNVKASDFCYSNNLFEVSNATTNVKSSCFIDDKLDYDFSSVEKNTFLGYLFDVPEVLKAMEFLENKEHLAMKNLILQDRAIEVEENLSESEEIVHHRHVNFNFKDKLRRDDKHNLTSTELLTAHADPFISSSNEYESSLQPMAEYICDNLKQQALSDECLVAANLCNKKANKRRASVGGTVEESSSKKLCLSTENQTLVKENEYSDDNFSSFANIDVKGVTNSDKDPIDIIPEVCSNENINATIQNRESLEKGNGIVSNSEVSAEELQNNKKITVEEIDKDFLRKILKSVIREELSESHQPTHSLASLSATSISSDHSKEIFSTPELKIDSEAALEVGDSNYIQKLSTTNIFPQNQVEPVQQLNQQPLQSITPVSIVPVHSYQSNGSSFMPISKANNPEGISKVDSNSIQQSSLAINTFQNQGELIVKYYAKRKTELEASQEWKKSKALHNHSFDKESVREKRKYSSQNLSSLAPCHTFKHKTHPEAMSSATSTIYSKNISHDVASYIPTPESNSNNENKSSEMDFVSLAKWPLYDAKHFCGLLMNLDFFNSSSPILARSPAIDIQELQDEQIKAVEAPNGLFVESISINEKQRYNISTGNILLSYSVSSCSRSWDLICFIITWKIDYFLDYDKSKKPPPIAHKCCQVSNIYNSYRCYYETYLPLLLLETWENMYSAWRTLNTKKKIYVWKICAVEIKNRENVISITCDTVTSFSFSEINPKECGVMLLEFISSYKRILGYVHGTWSREYIPEYDKNHPCFQHHRYSDDKCFKRKILIYIAHDNSRWIKKGDLLYISMLTNIGNVLVKNEALVDMRRALLCDTILNPHSCDVKKFELPARLITDTRINDRINDLIKSLNFSTFCLTLVKTSPLFDSIFAIVTMVNCIKAYSSKVLIIARSESTLTEIAHNLNVVVRGRLIILAKEIKDRSLKQCMLDSLIDRSNDDNCQNFLNNCDILLTTLLACQTCDLKKILKHVNIKYCIMNEANMCTELECILPLLYNVPKMIFLGNPTEYHEKCKGVSGIASNLDYYRSFFDR</sequence>
<dbReference type="EMBL" id="KK118925">
    <property type="protein sequence ID" value="KFM74215.1"/>
    <property type="molecule type" value="Genomic_DNA"/>
</dbReference>
<protein>
    <recommendedName>
        <fullName evidence="2">DNA2/NAM7 helicase helicase domain-containing protein</fullName>
    </recommendedName>
</protein>
<evidence type="ECO:0000313" key="3">
    <source>
        <dbReference type="EMBL" id="KFM74215.1"/>
    </source>
</evidence>